<dbReference type="AlphaFoldDB" id="A0A182IGE5"/>
<dbReference type="VEuPathDB" id="VectorBase:AARA014542"/>
<dbReference type="Proteomes" id="UP000075840">
    <property type="component" value="Unassembled WGS sequence"/>
</dbReference>
<keyword evidence="2" id="KW-1185">Reference proteome</keyword>
<sequence length="143" mass="16364">MNASSVAAAGCGCEQECYCRSLAVENNRKIHILTNLTTDLHMKLDELLAMQRQHPIQPLDTVAVIVQGDQTDGFVFAKISDKNELAKFEADLMLTERFSFIKTWLLKKLKSVGSIPRMHEALYIIFNRVFFNEVLVEWTRSRT</sequence>
<evidence type="ECO:0000313" key="1">
    <source>
        <dbReference type="EnsemblMetazoa" id="AARA014542-PA"/>
    </source>
</evidence>
<dbReference type="EMBL" id="APCN01007769">
    <property type="status" value="NOT_ANNOTATED_CDS"/>
    <property type="molecule type" value="Genomic_DNA"/>
</dbReference>
<organism evidence="1 2">
    <name type="scientific">Anopheles arabiensis</name>
    <name type="common">Mosquito</name>
    <dbReference type="NCBI Taxonomy" id="7173"/>
    <lineage>
        <taxon>Eukaryota</taxon>
        <taxon>Metazoa</taxon>
        <taxon>Ecdysozoa</taxon>
        <taxon>Arthropoda</taxon>
        <taxon>Hexapoda</taxon>
        <taxon>Insecta</taxon>
        <taxon>Pterygota</taxon>
        <taxon>Neoptera</taxon>
        <taxon>Endopterygota</taxon>
        <taxon>Diptera</taxon>
        <taxon>Nematocera</taxon>
        <taxon>Culicoidea</taxon>
        <taxon>Culicidae</taxon>
        <taxon>Anophelinae</taxon>
        <taxon>Anopheles</taxon>
    </lineage>
</organism>
<proteinExistence type="predicted"/>
<name>A0A182IGE5_ANOAR</name>
<protein>
    <submittedName>
        <fullName evidence="1">Uncharacterized protein</fullName>
    </submittedName>
</protein>
<dbReference type="EnsemblMetazoa" id="AARA014542-RA">
    <property type="protein sequence ID" value="AARA014542-PA"/>
    <property type="gene ID" value="AARA014542"/>
</dbReference>
<accession>A0A182IGE5</accession>
<evidence type="ECO:0000313" key="2">
    <source>
        <dbReference type="Proteomes" id="UP000075840"/>
    </source>
</evidence>
<reference evidence="1" key="1">
    <citation type="submission" date="2022-08" db="UniProtKB">
        <authorList>
            <consortium name="EnsemblMetazoa"/>
        </authorList>
    </citation>
    <scope>IDENTIFICATION</scope>
    <source>
        <strain evidence="1">Dongola</strain>
    </source>
</reference>